<reference evidence="1 2" key="1">
    <citation type="submission" date="2024-04" db="EMBL/GenBank/DDBJ databases">
        <title>Draft genome sequence of Pseudoxanthomonas putridarboris WD12.</title>
        <authorList>
            <person name="Oh J."/>
        </authorList>
    </citation>
    <scope>NUCLEOTIDE SEQUENCE [LARGE SCALE GENOMIC DNA]</scope>
    <source>
        <strain evidence="1 2">WD12</strain>
    </source>
</reference>
<organism evidence="1 2">
    <name type="scientific">Pseudoxanthomonas putridarboris</name>
    <dbReference type="NCBI Taxonomy" id="752605"/>
    <lineage>
        <taxon>Bacteria</taxon>
        <taxon>Pseudomonadati</taxon>
        <taxon>Pseudomonadota</taxon>
        <taxon>Gammaproteobacteria</taxon>
        <taxon>Lysobacterales</taxon>
        <taxon>Lysobacteraceae</taxon>
        <taxon>Pseudoxanthomonas</taxon>
    </lineage>
</organism>
<dbReference type="Proteomes" id="UP001459204">
    <property type="component" value="Unassembled WGS sequence"/>
</dbReference>
<gene>
    <name evidence="1" type="ORF">AAD027_11150</name>
</gene>
<dbReference type="RefSeq" id="WP_341726101.1">
    <property type="nucleotide sequence ID" value="NZ_JBBWWT010000004.1"/>
</dbReference>
<protein>
    <recommendedName>
        <fullName evidence="3">Relaxasome subunit MobC</fullName>
    </recommendedName>
</protein>
<sequence length="84" mass="9681">MASKNHYQDQIARATARLGHLQAKELIAKQRRESQARIAAKREELRRRQRVADIVFECGADQLSDIELMDALAHVMRDRSTLSH</sequence>
<evidence type="ECO:0000313" key="2">
    <source>
        <dbReference type="Proteomes" id="UP001459204"/>
    </source>
</evidence>
<evidence type="ECO:0000313" key="1">
    <source>
        <dbReference type="EMBL" id="MEL1264921.1"/>
    </source>
</evidence>
<evidence type="ECO:0008006" key="3">
    <source>
        <dbReference type="Google" id="ProtNLM"/>
    </source>
</evidence>
<comment type="caution">
    <text evidence="1">The sequence shown here is derived from an EMBL/GenBank/DDBJ whole genome shotgun (WGS) entry which is preliminary data.</text>
</comment>
<keyword evidence="2" id="KW-1185">Reference proteome</keyword>
<accession>A0ABU9J204</accession>
<proteinExistence type="predicted"/>
<name>A0ABU9J204_9GAMM</name>
<dbReference type="EMBL" id="JBBWWT010000004">
    <property type="protein sequence ID" value="MEL1264921.1"/>
    <property type="molecule type" value="Genomic_DNA"/>
</dbReference>